<comment type="caution">
    <text evidence="1">The sequence shown here is derived from an EMBL/GenBank/DDBJ whole genome shotgun (WGS) entry which is preliminary data.</text>
</comment>
<dbReference type="EMBL" id="LAZR01027456">
    <property type="protein sequence ID" value="KKL65681.1"/>
    <property type="molecule type" value="Genomic_DNA"/>
</dbReference>
<accession>A0A0F9EHA3</accession>
<evidence type="ECO:0000313" key="1">
    <source>
        <dbReference type="EMBL" id="KKL65681.1"/>
    </source>
</evidence>
<sequence length="44" mass="4929">MPISKEDLGFIKEQLGRDPRGVVEIVVVSRNKKPLVIKTNPVID</sequence>
<feature type="non-terminal residue" evidence="1">
    <location>
        <position position="44"/>
    </location>
</feature>
<reference evidence="1" key="1">
    <citation type="journal article" date="2015" name="Nature">
        <title>Complex archaea that bridge the gap between prokaryotes and eukaryotes.</title>
        <authorList>
            <person name="Spang A."/>
            <person name="Saw J.H."/>
            <person name="Jorgensen S.L."/>
            <person name="Zaremba-Niedzwiedzka K."/>
            <person name="Martijn J."/>
            <person name="Lind A.E."/>
            <person name="van Eijk R."/>
            <person name="Schleper C."/>
            <person name="Guy L."/>
            <person name="Ettema T.J."/>
        </authorList>
    </citation>
    <scope>NUCLEOTIDE SEQUENCE</scope>
</reference>
<gene>
    <name evidence="1" type="ORF">LCGC14_2152570</name>
</gene>
<organism evidence="1">
    <name type="scientific">marine sediment metagenome</name>
    <dbReference type="NCBI Taxonomy" id="412755"/>
    <lineage>
        <taxon>unclassified sequences</taxon>
        <taxon>metagenomes</taxon>
        <taxon>ecological metagenomes</taxon>
    </lineage>
</organism>
<dbReference type="AlphaFoldDB" id="A0A0F9EHA3"/>
<proteinExistence type="predicted"/>
<protein>
    <submittedName>
        <fullName evidence="1">Uncharacterized protein</fullName>
    </submittedName>
</protein>
<name>A0A0F9EHA3_9ZZZZ</name>